<name>A0A6J5RNG4_9CAUD</name>
<protein>
    <submittedName>
        <fullName evidence="3">Uncharacterized protein</fullName>
    </submittedName>
</protein>
<dbReference type="Pfam" id="PF12691">
    <property type="entry name" value="Phage_tail_terminator_6"/>
    <property type="match status" value="1"/>
</dbReference>
<organism evidence="3">
    <name type="scientific">uncultured Caudovirales phage</name>
    <dbReference type="NCBI Taxonomy" id="2100421"/>
    <lineage>
        <taxon>Viruses</taxon>
        <taxon>Duplodnaviria</taxon>
        <taxon>Heunggongvirae</taxon>
        <taxon>Uroviricota</taxon>
        <taxon>Caudoviricetes</taxon>
        <taxon>Peduoviridae</taxon>
        <taxon>Maltschvirus</taxon>
        <taxon>Maltschvirus maltsch</taxon>
    </lineage>
</organism>
<sequence length="131" mass="13847">MALLDALGAHLQTSGVGTLATDIFLSVMPDSPDACILIVEDNGVGPMQTFGATAYSLERPRIRVFCRAARNDYPAARAKAVLVRAALGAIRNQTISGVAFLSVMPTSDFYSVGRDGDDRPVIGVDFSGWVA</sequence>
<dbReference type="EMBL" id="LR797240">
    <property type="protein sequence ID" value="CAB4195736.1"/>
    <property type="molecule type" value="Genomic_DNA"/>
</dbReference>
<gene>
    <name evidence="3" type="ORF">UFOVP1296_32</name>
    <name evidence="1" type="ORF">UFOVP471_62</name>
    <name evidence="2" type="ORF">UFOVP890_32</name>
</gene>
<evidence type="ECO:0000313" key="3">
    <source>
        <dbReference type="EMBL" id="CAB4195736.1"/>
    </source>
</evidence>
<dbReference type="InterPro" id="IPR024411">
    <property type="entry name" value="Tail_terminator_phage"/>
</dbReference>
<dbReference type="EMBL" id="LR796845">
    <property type="protein sequence ID" value="CAB4169436.1"/>
    <property type="molecule type" value="Genomic_DNA"/>
</dbReference>
<dbReference type="EMBL" id="LR796438">
    <property type="protein sequence ID" value="CAB4144745.1"/>
    <property type="molecule type" value="Genomic_DNA"/>
</dbReference>
<reference evidence="3" key="1">
    <citation type="submission" date="2020-05" db="EMBL/GenBank/DDBJ databases">
        <authorList>
            <person name="Chiriac C."/>
            <person name="Salcher M."/>
            <person name="Ghai R."/>
            <person name="Kavagutti S V."/>
        </authorList>
    </citation>
    <scope>NUCLEOTIDE SEQUENCE</scope>
</reference>
<proteinExistence type="predicted"/>
<evidence type="ECO:0000313" key="2">
    <source>
        <dbReference type="EMBL" id="CAB4169436.1"/>
    </source>
</evidence>
<evidence type="ECO:0000313" key="1">
    <source>
        <dbReference type="EMBL" id="CAB4144745.1"/>
    </source>
</evidence>
<accession>A0A6J5RNG4</accession>